<dbReference type="EMBL" id="JARIHO010000055">
    <property type="protein sequence ID" value="KAJ7319003.1"/>
    <property type="molecule type" value="Genomic_DNA"/>
</dbReference>
<gene>
    <name evidence="2" type="ORF">DFH08DRAFT_1035487</name>
</gene>
<feature type="signal peptide" evidence="1">
    <location>
        <begin position="1"/>
        <end position="19"/>
    </location>
</feature>
<dbReference type="AlphaFoldDB" id="A0AAD6ZE40"/>
<dbReference type="Proteomes" id="UP001218218">
    <property type="component" value="Unassembled WGS sequence"/>
</dbReference>
<protein>
    <submittedName>
        <fullName evidence="2">Uncharacterized protein</fullName>
    </submittedName>
</protein>
<comment type="caution">
    <text evidence="2">The sequence shown here is derived from an EMBL/GenBank/DDBJ whole genome shotgun (WGS) entry which is preliminary data.</text>
</comment>
<evidence type="ECO:0000256" key="1">
    <source>
        <dbReference type="SAM" id="SignalP"/>
    </source>
</evidence>
<evidence type="ECO:0000313" key="2">
    <source>
        <dbReference type="EMBL" id="KAJ7319003.1"/>
    </source>
</evidence>
<name>A0AAD6ZE40_9AGAR</name>
<accession>A0AAD6ZE40</accession>
<sequence length="234" mass="24775">MRFTTPLSALCVLVSVVAAATPSLKVTSEALQTASDITKGNCYGAPIPPWLPGSYPGWYYGPQQFAPTGLACLVDSLLCFVLRLLLGSSFCPSGPVPTQTVTLTLTPTATSSSPVVTSTPTPQVPSPPSGYSWGYTNYTCATECWPPERYITFGIVINIQACADMCTTLPACKFANCYHDVNAGSGKNNTTLFTCSLFTVVTSIINATNCGNQQQQSLPAGKTRITDSYGLIKN</sequence>
<feature type="chain" id="PRO_5042126595" evidence="1">
    <location>
        <begin position="20"/>
        <end position="234"/>
    </location>
</feature>
<evidence type="ECO:0000313" key="3">
    <source>
        <dbReference type="Proteomes" id="UP001218218"/>
    </source>
</evidence>
<proteinExistence type="predicted"/>
<keyword evidence="1" id="KW-0732">Signal</keyword>
<keyword evidence="3" id="KW-1185">Reference proteome</keyword>
<reference evidence="2" key="1">
    <citation type="submission" date="2023-03" db="EMBL/GenBank/DDBJ databases">
        <title>Massive genome expansion in bonnet fungi (Mycena s.s.) driven by repeated elements and novel gene families across ecological guilds.</title>
        <authorList>
            <consortium name="Lawrence Berkeley National Laboratory"/>
            <person name="Harder C.B."/>
            <person name="Miyauchi S."/>
            <person name="Viragh M."/>
            <person name="Kuo A."/>
            <person name="Thoen E."/>
            <person name="Andreopoulos B."/>
            <person name="Lu D."/>
            <person name="Skrede I."/>
            <person name="Drula E."/>
            <person name="Henrissat B."/>
            <person name="Morin E."/>
            <person name="Kohler A."/>
            <person name="Barry K."/>
            <person name="LaButti K."/>
            <person name="Morin E."/>
            <person name="Salamov A."/>
            <person name="Lipzen A."/>
            <person name="Mereny Z."/>
            <person name="Hegedus B."/>
            <person name="Baldrian P."/>
            <person name="Stursova M."/>
            <person name="Weitz H."/>
            <person name="Taylor A."/>
            <person name="Grigoriev I.V."/>
            <person name="Nagy L.G."/>
            <person name="Martin F."/>
            <person name="Kauserud H."/>
        </authorList>
    </citation>
    <scope>NUCLEOTIDE SEQUENCE</scope>
    <source>
        <strain evidence="2">CBHHK002</strain>
    </source>
</reference>
<organism evidence="2 3">
    <name type="scientific">Mycena albidolilacea</name>
    <dbReference type="NCBI Taxonomy" id="1033008"/>
    <lineage>
        <taxon>Eukaryota</taxon>
        <taxon>Fungi</taxon>
        <taxon>Dikarya</taxon>
        <taxon>Basidiomycota</taxon>
        <taxon>Agaricomycotina</taxon>
        <taxon>Agaricomycetes</taxon>
        <taxon>Agaricomycetidae</taxon>
        <taxon>Agaricales</taxon>
        <taxon>Marasmiineae</taxon>
        <taxon>Mycenaceae</taxon>
        <taxon>Mycena</taxon>
    </lineage>
</organism>